<proteinExistence type="predicted"/>
<accession>A0ABT7BX18</accession>
<reference evidence="1 2" key="1">
    <citation type="submission" date="2023-01" db="EMBL/GenBank/DDBJ databases">
        <title>Novel diversity within Roseofilum (Cyanobacteria; Desertifilaceae) from marine benthic mats with descriptions of four novel species.</title>
        <authorList>
            <person name="Wang Y."/>
            <person name="Berthold D.E."/>
            <person name="Hu J."/>
            <person name="Lefler F.W."/>
            <person name="Laughinghouse H.D. IV."/>
        </authorList>
    </citation>
    <scope>NUCLEOTIDE SEQUENCE [LARGE SCALE GENOMIC DNA]</scope>
    <source>
        <strain evidence="1 2">BLCC-M143</strain>
    </source>
</reference>
<dbReference type="Pfam" id="PF12527">
    <property type="entry name" value="DUF3727"/>
    <property type="match status" value="1"/>
</dbReference>
<sequence>MDSEIVEEEMPIVFLKDTESRELPCSVEHSFTHEGHNYLVLLPKDTPVEILAWDGEGDEEELIPIEEAGEIDRLFDLARAVLGEQNLTLNRTDISLTVTGELPELLEQYDESEDGLEAYQSLANFCFGEDEYEISMPLNPLFLLARITSSGEATVLSDEEVEAIEHLLPKIEAELKEHFLNPVQ</sequence>
<dbReference type="InterPro" id="IPR009711">
    <property type="entry name" value="UPF0473"/>
</dbReference>
<evidence type="ECO:0000313" key="1">
    <source>
        <dbReference type="EMBL" id="MDJ1183731.1"/>
    </source>
</evidence>
<keyword evidence="2" id="KW-1185">Reference proteome</keyword>
<dbReference type="Pfam" id="PF06949">
    <property type="entry name" value="DUF1292"/>
    <property type="match status" value="1"/>
</dbReference>
<evidence type="ECO:0000313" key="2">
    <source>
        <dbReference type="Proteomes" id="UP001232992"/>
    </source>
</evidence>
<gene>
    <name evidence="1" type="ORF">PMH09_11080</name>
</gene>
<dbReference type="EMBL" id="JAQOSQ010000009">
    <property type="protein sequence ID" value="MDJ1183731.1"/>
    <property type="molecule type" value="Genomic_DNA"/>
</dbReference>
<dbReference type="RefSeq" id="WP_283758383.1">
    <property type="nucleotide sequence ID" value="NZ_JAQOSQ010000009.1"/>
</dbReference>
<comment type="caution">
    <text evidence="1">The sequence shown here is derived from an EMBL/GenBank/DDBJ whole genome shotgun (WGS) entry which is preliminary data.</text>
</comment>
<protein>
    <submittedName>
        <fullName evidence="1">DUF3727 domain-containing protein</fullName>
    </submittedName>
</protein>
<name>A0ABT7BX18_9CYAN</name>
<organism evidence="1 2">
    <name type="scientific">Roseofilum casamattae BLCC-M143</name>
    <dbReference type="NCBI Taxonomy" id="3022442"/>
    <lineage>
        <taxon>Bacteria</taxon>
        <taxon>Bacillati</taxon>
        <taxon>Cyanobacteriota</taxon>
        <taxon>Cyanophyceae</taxon>
        <taxon>Desertifilales</taxon>
        <taxon>Desertifilaceae</taxon>
        <taxon>Roseofilum</taxon>
        <taxon>Roseofilum casamattae</taxon>
    </lineage>
</organism>
<dbReference type="Proteomes" id="UP001232992">
    <property type="component" value="Unassembled WGS sequence"/>
</dbReference>
<dbReference type="InterPro" id="IPR022203">
    <property type="entry name" value="DUF3727"/>
</dbReference>